<gene>
    <name evidence="2" type="ORF">FLAG1_09343</name>
</gene>
<feature type="signal peptide" evidence="1">
    <location>
        <begin position="1"/>
        <end position="16"/>
    </location>
</feature>
<evidence type="ECO:0000313" key="3">
    <source>
        <dbReference type="Proteomes" id="UP000037904"/>
    </source>
</evidence>
<comment type="caution">
    <text evidence="2">The sequence shown here is derived from an EMBL/GenBank/DDBJ whole genome shotgun (WGS) entry which is preliminary data.</text>
</comment>
<keyword evidence="1" id="KW-0732">Signal</keyword>
<name>A0A0M9EQJ9_FUSLA</name>
<feature type="chain" id="PRO_5005834985" description="Secreted protein" evidence="1">
    <location>
        <begin position="17"/>
        <end position="158"/>
    </location>
</feature>
<evidence type="ECO:0000313" key="2">
    <source>
        <dbReference type="EMBL" id="KPA37839.1"/>
    </source>
</evidence>
<protein>
    <recommendedName>
        <fullName evidence="4">Secreted protein</fullName>
    </recommendedName>
</protein>
<evidence type="ECO:0000256" key="1">
    <source>
        <dbReference type="SAM" id="SignalP"/>
    </source>
</evidence>
<organism evidence="2 3">
    <name type="scientific">Fusarium langsethiae</name>
    <dbReference type="NCBI Taxonomy" id="179993"/>
    <lineage>
        <taxon>Eukaryota</taxon>
        <taxon>Fungi</taxon>
        <taxon>Dikarya</taxon>
        <taxon>Ascomycota</taxon>
        <taxon>Pezizomycotina</taxon>
        <taxon>Sordariomycetes</taxon>
        <taxon>Hypocreomycetidae</taxon>
        <taxon>Hypocreales</taxon>
        <taxon>Nectriaceae</taxon>
        <taxon>Fusarium</taxon>
    </lineage>
</organism>
<reference evidence="2 3" key="1">
    <citation type="submission" date="2015-04" db="EMBL/GenBank/DDBJ databases">
        <title>The draft genome sequence of Fusarium langsethiae, a T-2/HT-2 mycotoxin producer.</title>
        <authorList>
            <person name="Lysoe E."/>
            <person name="Divon H.H."/>
            <person name="Terzi V."/>
            <person name="Orru L."/>
            <person name="Lamontanara A."/>
            <person name="Kolseth A.-K."/>
            <person name="Frandsen R.J."/>
            <person name="Nielsen K."/>
            <person name="Thrane U."/>
        </authorList>
    </citation>
    <scope>NUCLEOTIDE SEQUENCE [LARGE SCALE GENOMIC DNA]</scope>
    <source>
        <strain evidence="2 3">Fl201059</strain>
    </source>
</reference>
<dbReference type="OrthoDB" id="5383526at2759"/>
<accession>A0A0M9EQJ9</accession>
<proteinExistence type="predicted"/>
<evidence type="ECO:0008006" key="4">
    <source>
        <dbReference type="Google" id="ProtNLM"/>
    </source>
</evidence>
<dbReference type="AlphaFoldDB" id="A0A0M9EQJ9"/>
<keyword evidence="3" id="KW-1185">Reference proteome</keyword>
<sequence length="158" mass="16897">MLYPSLLLGLTATASAVDLRFYSNDQGACFSGPWVACASSNPQVCCVVAGRFSATVGIVAVPSDWTLTGIGYRGAGCETWQQAAIGRGRDFCLGATGWSFSGAFYRFGDSKRSADECESSQKANQLGLEDGSVYDISGLTDAQVEEMCGPRNKWDIYR</sequence>
<dbReference type="EMBL" id="JXCE01000353">
    <property type="protein sequence ID" value="KPA37839.1"/>
    <property type="molecule type" value="Genomic_DNA"/>
</dbReference>
<dbReference type="Proteomes" id="UP000037904">
    <property type="component" value="Unassembled WGS sequence"/>
</dbReference>